<protein>
    <submittedName>
        <fullName evidence="2">Pyridoxamine 5'-phosphate oxidase family protein</fullName>
    </submittedName>
</protein>
<accession>A0A9D7E9D6</accession>
<sequence>MKPSARSARDLLHRVDHGALGTLLAGEQGQPFVSAMPFAPDPNNAPLFLVSRLAEHTRNLEQDARASLLLQADLPDEEGGVLAQTRMTLIGEARRCEPEAALIARFLRYQPDAERYLALGDFGFFRFEPYRARVIGGFGSMGWLEAASLSPPAPLSLEREAELLRLPSARVEAPFTVLGVDSEGIDLRHDGRRERHHFGEPLDPARAQKQLADLLAAIG</sequence>
<comment type="caution">
    <text evidence="2">The sequence shown here is derived from an EMBL/GenBank/DDBJ whole genome shotgun (WGS) entry which is preliminary data.</text>
</comment>
<dbReference type="Proteomes" id="UP000807785">
    <property type="component" value="Unassembled WGS sequence"/>
</dbReference>
<name>A0A9D7E9D6_9PROT</name>
<dbReference type="InterPro" id="IPR012349">
    <property type="entry name" value="Split_barrel_FMN-bd"/>
</dbReference>
<dbReference type="GO" id="GO:0005737">
    <property type="term" value="C:cytoplasm"/>
    <property type="evidence" value="ECO:0007669"/>
    <property type="project" value="UniProtKB-ARBA"/>
</dbReference>
<dbReference type="Pfam" id="PF13883">
    <property type="entry name" value="CREG_beta-barrel"/>
    <property type="match status" value="1"/>
</dbReference>
<dbReference type="EMBL" id="JADJEV010000003">
    <property type="protein sequence ID" value="MBK6973517.1"/>
    <property type="molecule type" value="Genomic_DNA"/>
</dbReference>
<gene>
    <name evidence="2" type="ORF">IPH26_11450</name>
</gene>
<dbReference type="PANTHER" id="PTHR13343">
    <property type="entry name" value="CREG1 PROTEIN"/>
    <property type="match status" value="1"/>
</dbReference>
<reference evidence="2" key="1">
    <citation type="submission" date="2020-10" db="EMBL/GenBank/DDBJ databases">
        <title>Connecting structure to function with the recovery of over 1000 high-quality activated sludge metagenome-assembled genomes encoding full-length rRNA genes using long-read sequencing.</title>
        <authorList>
            <person name="Singleton C.M."/>
            <person name="Petriglieri F."/>
            <person name="Kristensen J.M."/>
            <person name="Kirkegaard R.H."/>
            <person name="Michaelsen T.Y."/>
            <person name="Andersen M.H."/>
            <person name="Karst S.M."/>
            <person name="Dueholm M.S."/>
            <person name="Nielsen P.H."/>
            <person name="Albertsen M."/>
        </authorList>
    </citation>
    <scope>NUCLEOTIDE SEQUENCE</scope>
    <source>
        <strain evidence="2">Bjer_18-Q3-R1-45_BAT3C.347</strain>
    </source>
</reference>
<organism evidence="2 3">
    <name type="scientific">Candidatus Methylophosphatis roskildensis</name>
    <dbReference type="NCBI Taxonomy" id="2899263"/>
    <lineage>
        <taxon>Bacteria</taxon>
        <taxon>Pseudomonadati</taxon>
        <taxon>Pseudomonadota</taxon>
        <taxon>Betaproteobacteria</taxon>
        <taxon>Nitrosomonadales</taxon>
        <taxon>Sterolibacteriaceae</taxon>
        <taxon>Candidatus Methylophosphatis</taxon>
    </lineage>
</organism>
<evidence type="ECO:0000313" key="2">
    <source>
        <dbReference type="EMBL" id="MBK6973517.1"/>
    </source>
</evidence>
<dbReference type="SUPFAM" id="SSF50475">
    <property type="entry name" value="FMN-binding split barrel"/>
    <property type="match status" value="1"/>
</dbReference>
<proteinExistence type="predicted"/>
<dbReference type="PANTHER" id="PTHR13343:SF17">
    <property type="entry name" value="CELLULAR REPRESSOR OF E1A-STIMULATED GENES, ISOFORM A"/>
    <property type="match status" value="1"/>
</dbReference>
<evidence type="ECO:0000259" key="1">
    <source>
        <dbReference type="Pfam" id="PF13883"/>
    </source>
</evidence>
<dbReference type="InterPro" id="IPR055343">
    <property type="entry name" value="CREG_beta-barrel"/>
</dbReference>
<dbReference type="AlphaFoldDB" id="A0A9D7E9D6"/>
<evidence type="ECO:0000313" key="3">
    <source>
        <dbReference type="Proteomes" id="UP000807785"/>
    </source>
</evidence>
<dbReference type="Gene3D" id="2.30.110.10">
    <property type="entry name" value="Electron Transport, Fmn-binding Protein, Chain A"/>
    <property type="match status" value="1"/>
</dbReference>
<feature type="domain" description="CREG-like beta-barrel" evidence="1">
    <location>
        <begin position="4"/>
        <end position="145"/>
    </location>
</feature>